<keyword evidence="3" id="KW-1185">Reference proteome</keyword>
<dbReference type="Gene3D" id="3.40.630.30">
    <property type="match status" value="1"/>
</dbReference>
<gene>
    <name evidence="2" type="ORF">SAMN04488010_2010</name>
</gene>
<sequence length="179" mass="21072">MKVENIRLEEIDEVFNLYNIASAYQKSKKSVVVWPEFDRDMVSAEITEQRQFKLVIDNEIACIWAITFSDAQIWVERNEDPAIYIHRIATNPDFRGHNFVASIVDWAKDYAKMYAKQFIRLDTIGENTRLIKHYCTCGFNFLGMFNLPNVDELPPHYKEGPVCLFEIDLKKERNEAKNR</sequence>
<dbReference type="AlphaFoldDB" id="A0A1I6IP14"/>
<protein>
    <submittedName>
        <fullName evidence="2">Acetyltransferase (GNAT) family protein</fullName>
    </submittedName>
</protein>
<dbReference type="CDD" id="cd04301">
    <property type="entry name" value="NAT_SF"/>
    <property type="match status" value="1"/>
</dbReference>
<dbReference type="GO" id="GO:0016747">
    <property type="term" value="F:acyltransferase activity, transferring groups other than amino-acyl groups"/>
    <property type="evidence" value="ECO:0007669"/>
    <property type="project" value="InterPro"/>
</dbReference>
<dbReference type="Pfam" id="PF00583">
    <property type="entry name" value="Acetyltransf_1"/>
    <property type="match status" value="1"/>
</dbReference>
<dbReference type="InterPro" id="IPR016181">
    <property type="entry name" value="Acyl_CoA_acyltransferase"/>
</dbReference>
<keyword evidence="2" id="KW-0808">Transferase</keyword>
<accession>A0A1I6IP14</accession>
<feature type="domain" description="N-acetyltransferase" evidence="1">
    <location>
        <begin position="1"/>
        <end position="160"/>
    </location>
</feature>
<dbReference type="RefSeq" id="WP_091902846.1">
    <property type="nucleotide sequence ID" value="NZ_FOYX01000001.1"/>
</dbReference>
<organism evidence="2 3">
    <name type="scientific">Maribacter stanieri</name>
    <dbReference type="NCBI Taxonomy" id="440514"/>
    <lineage>
        <taxon>Bacteria</taxon>
        <taxon>Pseudomonadati</taxon>
        <taxon>Bacteroidota</taxon>
        <taxon>Flavobacteriia</taxon>
        <taxon>Flavobacteriales</taxon>
        <taxon>Flavobacteriaceae</taxon>
        <taxon>Maribacter</taxon>
    </lineage>
</organism>
<dbReference type="InterPro" id="IPR000182">
    <property type="entry name" value="GNAT_dom"/>
</dbReference>
<evidence type="ECO:0000313" key="3">
    <source>
        <dbReference type="Proteomes" id="UP000199462"/>
    </source>
</evidence>
<reference evidence="3" key="1">
    <citation type="submission" date="2016-10" db="EMBL/GenBank/DDBJ databases">
        <authorList>
            <person name="Varghese N."/>
            <person name="Submissions S."/>
        </authorList>
    </citation>
    <scope>NUCLEOTIDE SEQUENCE [LARGE SCALE GENOMIC DNA]</scope>
    <source>
        <strain evidence="3">DSM 19891</strain>
    </source>
</reference>
<name>A0A1I6IP14_9FLAO</name>
<dbReference type="SUPFAM" id="SSF55729">
    <property type="entry name" value="Acyl-CoA N-acyltransferases (Nat)"/>
    <property type="match status" value="1"/>
</dbReference>
<evidence type="ECO:0000259" key="1">
    <source>
        <dbReference type="PROSITE" id="PS51186"/>
    </source>
</evidence>
<dbReference type="STRING" id="440514.SAMN04488010_2010"/>
<evidence type="ECO:0000313" key="2">
    <source>
        <dbReference type="EMBL" id="SFR68349.1"/>
    </source>
</evidence>
<dbReference type="EMBL" id="FOYX01000001">
    <property type="protein sequence ID" value="SFR68349.1"/>
    <property type="molecule type" value="Genomic_DNA"/>
</dbReference>
<proteinExistence type="predicted"/>
<dbReference type="PROSITE" id="PS51186">
    <property type="entry name" value="GNAT"/>
    <property type="match status" value="1"/>
</dbReference>
<dbReference type="Proteomes" id="UP000199462">
    <property type="component" value="Unassembled WGS sequence"/>
</dbReference>